<dbReference type="AlphaFoldDB" id="A0A1I4LIV1"/>
<accession>A0A1I4LIV1</accession>
<sequence>MEIEDRSTWPRNFLEIATQKKQLIIAYHKFKKDIEFRSIKNVELRYNPPLNPFKAEYQEVIWQTEKLLKPNNFVAYHCTKLIDYEIENIKRNGMKILSKELVQERLISAHQHGYLLKEEFDYLINSQDINEILHNKHGVRTERICFFANCSLLRNDINGIYRFFRSWGGEGVYWGHENDKNIALTLKKLGTPCILICSIPVNDIEHYSSSLAERFFSNLIASDIENPEPPSVFEMYIRRNLDASEIIEVVELQTPKFCELTDYNNWDKYYKDD</sequence>
<protein>
    <submittedName>
        <fullName evidence="1">Uncharacterized protein</fullName>
    </submittedName>
</protein>
<dbReference type="EMBL" id="FOTS01000025">
    <property type="protein sequence ID" value="SFL90756.1"/>
    <property type="molecule type" value="Genomic_DNA"/>
</dbReference>
<reference evidence="2" key="1">
    <citation type="submission" date="2016-10" db="EMBL/GenBank/DDBJ databases">
        <authorList>
            <person name="Varghese N."/>
            <person name="Submissions S."/>
        </authorList>
    </citation>
    <scope>NUCLEOTIDE SEQUENCE [LARGE SCALE GENOMIC DNA]</scope>
    <source>
        <strain evidence="2">DSM 13327</strain>
    </source>
</reference>
<keyword evidence="2" id="KW-1185">Reference proteome</keyword>
<name>A0A1I4LIV1_9FIRM</name>
<dbReference type="Proteomes" id="UP000199520">
    <property type="component" value="Unassembled WGS sequence"/>
</dbReference>
<gene>
    <name evidence="1" type="ORF">SAMN04490355_10257</name>
</gene>
<dbReference type="OrthoDB" id="308933at2"/>
<proteinExistence type="predicted"/>
<dbReference type="STRING" id="1123291.SAMN04490355_10257"/>
<evidence type="ECO:0000313" key="1">
    <source>
        <dbReference type="EMBL" id="SFL90756.1"/>
    </source>
</evidence>
<organism evidence="1 2">
    <name type="scientific">Pelosinus propionicus DSM 13327</name>
    <dbReference type="NCBI Taxonomy" id="1123291"/>
    <lineage>
        <taxon>Bacteria</taxon>
        <taxon>Bacillati</taxon>
        <taxon>Bacillota</taxon>
        <taxon>Negativicutes</taxon>
        <taxon>Selenomonadales</taxon>
        <taxon>Sporomusaceae</taxon>
        <taxon>Pelosinus</taxon>
    </lineage>
</organism>
<dbReference type="RefSeq" id="WP_139214772.1">
    <property type="nucleotide sequence ID" value="NZ_FOTS01000025.1"/>
</dbReference>
<evidence type="ECO:0000313" key="2">
    <source>
        <dbReference type="Proteomes" id="UP000199520"/>
    </source>
</evidence>